<keyword evidence="1" id="KW-0328">Glycosyltransferase</keyword>
<protein>
    <submittedName>
        <fullName evidence="4">Uncharacterized protein</fullName>
    </submittedName>
</protein>
<dbReference type="PANTHER" id="PTHR30160:SF1">
    <property type="entry name" value="LIPOPOLYSACCHARIDE 1,2-N-ACETYLGLUCOSAMINETRANSFERASE-RELATED"/>
    <property type="match status" value="1"/>
</dbReference>
<dbReference type="GO" id="GO:0005829">
    <property type="term" value="C:cytosol"/>
    <property type="evidence" value="ECO:0007669"/>
    <property type="project" value="TreeGrafter"/>
</dbReference>
<dbReference type="AlphaFoldDB" id="A0A1W6ZTS2"/>
<accession>A0A1W6ZTS2</accession>
<dbReference type="Proteomes" id="UP000194137">
    <property type="component" value="Chromosome"/>
</dbReference>
<keyword evidence="5" id="KW-1185">Reference proteome</keyword>
<evidence type="ECO:0000256" key="1">
    <source>
        <dbReference type="ARBA" id="ARBA00022676"/>
    </source>
</evidence>
<dbReference type="InterPro" id="IPR051199">
    <property type="entry name" value="LPS_LOS_Heptosyltrfase"/>
</dbReference>
<name>A0A1W6ZTS2_9HYPH</name>
<dbReference type="InterPro" id="IPR002201">
    <property type="entry name" value="Glyco_trans_9"/>
</dbReference>
<dbReference type="STRING" id="1235591.CAK95_17615"/>
<evidence type="ECO:0000256" key="3">
    <source>
        <dbReference type="SAM" id="MobiDB-lite"/>
    </source>
</evidence>
<dbReference type="Gene3D" id="3.40.50.2000">
    <property type="entry name" value="Glycogen Phosphorylase B"/>
    <property type="match status" value="2"/>
</dbReference>
<dbReference type="GO" id="GO:0008713">
    <property type="term" value="F:ADP-heptose-lipopolysaccharide heptosyltransferase activity"/>
    <property type="evidence" value="ECO:0007669"/>
    <property type="project" value="TreeGrafter"/>
</dbReference>
<evidence type="ECO:0000256" key="2">
    <source>
        <dbReference type="ARBA" id="ARBA00022679"/>
    </source>
</evidence>
<dbReference type="KEGG" id="psin:CAK95_17615"/>
<organism evidence="4 5">
    <name type="scientific">Pseudorhodoplanes sinuspersici</name>
    <dbReference type="NCBI Taxonomy" id="1235591"/>
    <lineage>
        <taxon>Bacteria</taxon>
        <taxon>Pseudomonadati</taxon>
        <taxon>Pseudomonadota</taxon>
        <taxon>Alphaproteobacteria</taxon>
        <taxon>Hyphomicrobiales</taxon>
        <taxon>Pseudorhodoplanes</taxon>
    </lineage>
</organism>
<evidence type="ECO:0000313" key="4">
    <source>
        <dbReference type="EMBL" id="ARQ00696.1"/>
    </source>
</evidence>
<reference evidence="4 5" key="1">
    <citation type="submission" date="2017-05" db="EMBL/GenBank/DDBJ databases">
        <title>Full genome sequence of Pseudorhodoplanes sinuspersici.</title>
        <authorList>
            <person name="Dastgheib S.M.M."/>
            <person name="Shavandi M."/>
            <person name="Tirandaz H."/>
        </authorList>
    </citation>
    <scope>NUCLEOTIDE SEQUENCE [LARGE SCALE GENOMIC DNA]</scope>
    <source>
        <strain evidence="4 5">RIPI110</strain>
    </source>
</reference>
<proteinExistence type="predicted"/>
<dbReference type="Pfam" id="PF01075">
    <property type="entry name" value="Glyco_transf_9"/>
    <property type="match status" value="1"/>
</dbReference>
<feature type="region of interest" description="Disordered" evidence="3">
    <location>
        <begin position="336"/>
        <end position="357"/>
    </location>
</feature>
<evidence type="ECO:0000313" key="5">
    <source>
        <dbReference type="Proteomes" id="UP000194137"/>
    </source>
</evidence>
<dbReference type="SUPFAM" id="SSF53756">
    <property type="entry name" value="UDP-Glycosyltransferase/glycogen phosphorylase"/>
    <property type="match status" value="1"/>
</dbReference>
<dbReference type="GO" id="GO:0009244">
    <property type="term" value="P:lipopolysaccharide core region biosynthetic process"/>
    <property type="evidence" value="ECO:0007669"/>
    <property type="project" value="TreeGrafter"/>
</dbReference>
<keyword evidence="2" id="KW-0808">Transferase</keyword>
<dbReference type="PANTHER" id="PTHR30160">
    <property type="entry name" value="TETRAACYLDISACCHARIDE 4'-KINASE-RELATED"/>
    <property type="match status" value="1"/>
</dbReference>
<dbReference type="EMBL" id="CP021112">
    <property type="protein sequence ID" value="ARQ00696.1"/>
    <property type="molecule type" value="Genomic_DNA"/>
</dbReference>
<sequence>MGDVLLTTPLIRSMRRAWPDAHLEAMVFEDTASILEGNPDLDAVVKAPSRAKPSQGLRLAGELWRRYDLAISTQPGDRPTSFAILSGRKSVGMIDDNFNGRVKAMLLGRYARSRSDLHRVDETLQLADVIGIPRVPEIVAPRAAAPSPLQPDVPYAVVHAAPFFRYKQWHRDGWRRLAGHLLGKGLRVIATGGPGAAERAYLDGIWEGLDVVRADGALTWPELSSLMADARVFAGPDTSVTHLAAAVGCPTVALFGPTDPRRWGPWPASGLAEPWEAAGTIQRRGNVWLVQNPLPCMPCQLEGCLRHVQSHSLCLDEMPAEPVLRAVDEVLSSSKGGARGGVMAKTPLFKPSPSIAP</sequence>
<gene>
    <name evidence="4" type="ORF">CAK95_17615</name>
</gene>
<dbReference type="CDD" id="cd03789">
    <property type="entry name" value="GT9_LPS_heptosyltransferase"/>
    <property type="match status" value="1"/>
</dbReference>